<reference evidence="1 2" key="1">
    <citation type="submission" date="2022-12" db="EMBL/GenBank/DDBJ databases">
        <title>Sphingomonas abieness sp. nov., an endophytic bacterium isolated from Abies koreana.</title>
        <authorList>
            <person name="Jiang L."/>
            <person name="Lee J."/>
        </authorList>
    </citation>
    <scope>NUCLEOTIDE SEQUENCE [LARGE SCALE GENOMIC DNA]</scope>
    <source>
        <strain evidence="2">PAMB 00755</strain>
    </source>
</reference>
<keyword evidence="2" id="KW-1185">Reference proteome</keyword>
<proteinExistence type="predicted"/>
<gene>
    <name evidence="1" type="ORF">PBT88_07120</name>
</gene>
<dbReference type="EMBL" id="CP115174">
    <property type="protein sequence ID" value="WBO23874.1"/>
    <property type="molecule type" value="Genomic_DNA"/>
</dbReference>
<protein>
    <submittedName>
        <fullName evidence="1">Uncharacterized protein</fullName>
    </submittedName>
</protein>
<organism evidence="1 2">
    <name type="scientific">Sphingomonas abietis</name>
    <dbReference type="NCBI Taxonomy" id="3012344"/>
    <lineage>
        <taxon>Bacteria</taxon>
        <taxon>Pseudomonadati</taxon>
        <taxon>Pseudomonadota</taxon>
        <taxon>Alphaproteobacteria</taxon>
        <taxon>Sphingomonadales</taxon>
        <taxon>Sphingomonadaceae</taxon>
        <taxon>Sphingomonas</taxon>
    </lineage>
</organism>
<dbReference type="Proteomes" id="UP001210865">
    <property type="component" value="Chromosome"/>
</dbReference>
<name>A0ABY7NQQ4_9SPHN</name>
<sequence>MPDRGALFGDGAPADEDAIAFGEGAITLWANLLTLMATHLCEQGTPKAEVLDMLTLLQDTNEATIRSPRAKASAASHLMAVYTALEIS</sequence>
<accession>A0ABY7NQQ4</accession>
<dbReference type="RefSeq" id="WP_270078504.1">
    <property type="nucleotide sequence ID" value="NZ_CP115174.1"/>
</dbReference>
<evidence type="ECO:0000313" key="2">
    <source>
        <dbReference type="Proteomes" id="UP001210865"/>
    </source>
</evidence>
<evidence type="ECO:0000313" key="1">
    <source>
        <dbReference type="EMBL" id="WBO23874.1"/>
    </source>
</evidence>